<evidence type="ECO:0000256" key="5">
    <source>
        <dbReference type="ARBA" id="ARBA00022737"/>
    </source>
</evidence>
<keyword evidence="7" id="KW-0611">Plant defense</keyword>
<dbReference type="InterPro" id="IPR002182">
    <property type="entry name" value="NB-ARC"/>
</dbReference>
<dbReference type="InterPro" id="IPR042197">
    <property type="entry name" value="Apaf_helical"/>
</dbReference>
<dbReference type="GO" id="GO:0005737">
    <property type="term" value="C:cytoplasm"/>
    <property type="evidence" value="ECO:0007669"/>
    <property type="project" value="UniProtKB-SubCell"/>
</dbReference>
<dbReference type="Proteomes" id="UP000826271">
    <property type="component" value="Unassembled WGS sequence"/>
</dbReference>
<dbReference type="SUPFAM" id="SSF52540">
    <property type="entry name" value="P-loop containing nucleoside triphosphate hydrolases"/>
    <property type="match status" value="1"/>
</dbReference>
<dbReference type="Pfam" id="PF00931">
    <property type="entry name" value="NB-ARC"/>
    <property type="match status" value="1"/>
</dbReference>
<evidence type="ECO:0000259" key="11">
    <source>
        <dbReference type="Pfam" id="PF23598"/>
    </source>
</evidence>
<dbReference type="InterPro" id="IPR027417">
    <property type="entry name" value="P-loop_NTPase"/>
</dbReference>
<comment type="caution">
    <text evidence="12">The sequence shown here is derived from an EMBL/GenBank/DDBJ whole genome shotgun (WGS) entry which is preliminary data.</text>
</comment>
<comment type="similarity">
    <text evidence="2">Belongs to the disease resistance NB-LRR family.</text>
</comment>
<keyword evidence="13" id="KW-1185">Reference proteome</keyword>
<evidence type="ECO:0000256" key="9">
    <source>
        <dbReference type="SAM" id="MobiDB-lite"/>
    </source>
</evidence>
<dbReference type="Gene3D" id="1.20.5.4130">
    <property type="match status" value="1"/>
</dbReference>
<dbReference type="PANTHER" id="PTHR23155">
    <property type="entry name" value="DISEASE RESISTANCE PROTEIN RP"/>
    <property type="match status" value="1"/>
</dbReference>
<evidence type="ECO:0000313" key="13">
    <source>
        <dbReference type="Proteomes" id="UP000826271"/>
    </source>
</evidence>
<feature type="domain" description="Disease resistance R13L4/SHOC-2-like LRR" evidence="11">
    <location>
        <begin position="573"/>
        <end position="768"/>
    </location>
</feature>
<feature type="domain" description="NB-ARC" evidence="10">
    <location>
        <begin position="145"/>
        <end position="322"/>
    </location>
</feature>
<protein>
    <recommendedName>
        <fullName evidence="14">NB-ARC domain-containing protein</fullName>
    </recommendedName>
</protein>
<sequence length="896" mass="101951">MAYAAVVSVVKILKQLQLSDPFPVHYPKPEIESLHEKVSSLQSSIERIFPVPGSKRSDVTKLEIQTRDSMYKAQDIIESYISKQDLSSENLSQKLQEIIAEIIPIEEKAKEIANSITQQFGETLSESTADQVPSITSKNDIVGQEKDFELVVDKLLVESAPLEIVPIIGMPGIGKTTLARSIYEDKNIEKKFNVRAWVTVSAEYNVGDIFSKLLASLERPGHPKGQNTDGIGDKKDTEQKRLLLHQSLNQNKYLIVVDDMWDEKVWDELRRSLPDDKKGSRILLTTRSKDIAKYAKQSGFRLEMEPLDEKNSWILLQKRAFAGGNCPPHLVDLGKKIANNCYGLPLSLTVIGGQLSQEAKTVQYWEIVESDIKEVAAESKAYAYMEILSLSYTHLPARLKGCFLYMGAFPEDSEIAISKLIKLWVAEGFLVPRPQPRPPSGSSQQENQVKQPEQAEQVEQTKQVEQVKLAEQIGEQCLNELVARNLIVIRKMSSISKIKSCGIHDILRDVSVKEATKEKCFHFINKYIRSELSDVVKSQRRLSVHKNILMCMEEVYDHTKSIEFTRTLLYAGSHHHHPMPSCLTFDLLRVLDALTVYFIEFPNELIKLIHLRYLSLTYNGKLPASISQLRNLQILILRRYPKIIFIGASVLPVEIWNMPQLRHLLFTESYLPDLPADHAQNSVLLENLQSVSNANIACCTEEVLRHIPNLKKLGVWSEGPGEVPFHLDQLQQLEAFKFSVLNPIPGSKVVFQPTLFFPPTLRRLTLSGCAIPWEHISIVAGLLNLEVLKLREFAFQGPEWVLDETEFPQLKYLLLEYLDFVKWEAVESNFPILENLIIRHCYELEEMSSDIGGIGTLKKIEMVDCSPSAVKWAREIEEEQEDVNINLQVRIYSSWE</sequence>
<dbReference type="FunFam" id="3.40.50.300:FF:001091">
    <property type="entry name" value="Probable disease resistance protein At1g61300"/>
    <property type="match status" value="1"/>
</dbReference>
<dbReference type="SUPFAM" id="SSF52058">
    <property type="entry name" value="L domain-like"/>
    <property type="match status" value="1"/>
</dbReference>
<gene>
    <name evidence="12" type="ORF">BUALT_Bualt07G0017800</name>
</gene>
<keyword evidence="5" id="KW-0677">Repeat</keyword>
<dbReference type="Pfam" id="PF23598">
    <property type="entry name" value="LRR_14"/>
    <property type="match status" value="1"/>
</dbReference>
<evidence type="ECO:0008006" key="14">
    <source>
        <dbReference type="Google" id="ProtNLM"/>
    </source>
</evidence>
<evidence type="ECO:0000256" key="7">
    <source>
        <dbReference type="ARBA" id="ARBA00022821"/>
    </source>
</evidence>
<evidence type="ECO:0000256" key="1">
    <source>
        <dbReference type="ARBA" id="ARBA00002074"/>
    </source>
</evidence>
<keyword evidence="3" id="KW-0433">Leucine-rich repeat</keyword>
<evidence type="ECO:0000259" key="10">
    <source>
        <dbReference type="Pfam" id="PF00931"/>
    </source>
</evidence>
<evidence type="ECO:0000256" key="3">
    <source>
        <dbReference type="ARBA" id="ARBA00022614"/>
    </source>
</evidence>
<evidence type="ECO:0000256" key="6">
    <source>
        <dbReference type="ARBA" id="ARBA00022741"/>
    </source>
</evidence>
<organism evidence="12 13">
    <name type="scientific">Buddleja alternifolia</name>
    <dbReference type="NCBI Taxonomy" id="168488"/>
    <lineage>
        <taxon>Eukaryota</taxon>
        <taxon>Viridiplantae</taxon>
        <taxon>Streptophyta</taxon>
        <taxon>Embryophyta</taxon>
        <taxon>Tracheophyta</taxon>
        <taxon>Spermatophyta</taxon>
        <taxon>Magnoliopsida</taxon>
        <taxon>eudicotyledons</taxon>
        <taxon>Gunneridae</taxon>
        <taxon>Pentapetalae</taxon>
        <taxon>asterids</taxon>
        <taxon>lamiids</taxon>
        <taxon>Lamiales</taxon>
        <taxon>Scrophulariaceae</taxon>
        <taxon>Buddlejeae</taxon>
        <taxon>Buddleja</taxon>
    </lineage>
</organism>
<dbReference type="Gene3D" id="3.40.50.300">
    <property type="entry name" value="P-loop containing nucleotide triphosphate hydrolases"/>
    <property type="match status" value="1"/>
</dbReference>
<dbReference type="Gene3D" id="1.10.8.430">
    <property type="entry name" value="Helical domain of apoptotic protease-activating factors"/>
    <property type="match status" value="1"/>
</dbReference>
<dbReference type="InterPro" id="IPR044974">
    <property type="entry name" value="Disease_R_plants"/>
</dbReference>
<proteinExistence type="inferred from homology"/>
<keyword evidence="8" id="KW-0067">ATP-binding</keyword>
<accession>A0AAV6XFD5</accession>
<reference evidence="12" key="1">
    <citation type="submission" date="2019-10" db="EMBL/GenBank/DDBJ databases">
        <authorList>
            <person name="Zhang R."/>
            <person name="Pan Y."/>
            <person name="Wang J."/>
            <person name="Ma R."/>
            <person name="Yu S."/>
        </authorList>
    </citation>
    <scope>NUCLEOTIDE SEQUENCE</scope>
    <source>
        <strain evidence="12">LA-IB0</strain>
        <tissue evidence="12">Leaf</tissue>
    </source>
</reference>
<name>A0AAV6XFD5_9LAMI</name>
<dbReference type="GO" id="GO:0005524">
    <property type="term" value="F:ATP binding"/>
    <property type="evidence" value="ECO:0007669"/>
    <property type="project" value="UniProtKB-KW"/>
</dbReference>
<keyword evidence="4" id="KW-0381">Hypersensitive response</keyword>
<dbReference type="InterPro" id="IPR055414">
    <property type="entry name" value="LRR_R13L4/SHOC2-like"/>
</dbReference>
<dbReference type="PANTHER" id="PTHR23155:SF1152">
    <property type="entry name" value="AAA+ ATPASE DOMAIN-CONTAINING PROTEIN"/>
    <property type="match status" value="1"/>
</dbReference>
<evidence type="ECO:0000313" key="12">
    <source>
        <dbReference type="EMBL" id="KAG8378752.1"/>
    </source>
</evidence>
<evidence type="ECO:0000256" key="4">
    <source>
        <dbReference type="ARBA" id="ARBA00022667"/>
    </source>
</evidence>
<dbReference type="AlphaFoldDB" id="A0AAV6XFD5"/>
<evidence type="ECO:0000256" key="8">
    <source>
        <dbReference type="ARBA" id="ARBA00022840"/>
    </source>
</evidence>
<dbReference type="PRINTS" id="PR00364">
    <property type="entry name" value="DISEASERSIST"/>
</dbReference>
<dbReference type="GO" id="GO:0009626">
    <property type="term" value="P:plant-type hypersensitive response"/>
    <property type="evidence" value="ECO:0007669"/>
    <property type="project" value="UniProtKB-KW"/>
</dbReference>
<evidence type="ECO:0000256" key="2">
    <source>
        <dbReference type="ARBA" id="ARBA00008894"/>
    </source>
</evidence>
<dbReference type="Gene3D" id="1.10.10.10">
    <property type="entry name" value="Winged helix-like DNA-binding domain superfamily/Winged helix DNA-binding domain"/>
    <property type="match status" value="1"/>
</dbReference>
<dbReference type="InterPro" id="IPR032675">
    <property type="entry name" value="LRR_dom_sf"/>
</dbReference>
<feature type="region of interest" description="Disordered" evidence="9">
    <location>
        <begin position="435"/>
        <end position="457"/>
    </location>
</feature>
<keyword evidence="6" id="KW-0547">Nucleotide-binding</keyword>
<dbReference type="Gene3D" id="3.80.10.10">
    <property type="entry name" value="Ribonuclease Inhibitor"/>
    <property type="match status" value="1"/>
</dbReference>
<dbReference type="InterPro" id="IPR036388">
    <property type="entry name" value="WH-like_DNA-bd_sf"/>
</dbReference>
<dbReference type="GO" id="GO:0043531">
    <property type="term" value="F:ADP binding"/>
    <property type="evidence" value="ECO:0007669"/>
    <property type="project" value="InterPro"/>
</dbReference>
<comment type="function">
    <text evidence="1">Confers resistance to late blight (Phytophthora infestans) races carrying the avirulence gene Avr1. Resistance proteins guard the plant against pathogens that contain an appropriate avirulence protein via an indirect interaction with this avirulence protein. That triggers a defense system including the hypersensitive response, which restricts the pathogen growth.</text>
</comment>
<dbReference type="EMBL" id="WHWC01000007">
    <property type="protein sequence ID" value="KAG8378752.1"/>
    <property type="molecule type" value="Genomic_DNA"/>
</dbReference>